<comment type="caution">
    <text evidence="1">The sequence shown here is derived from an EMBL/GenBank/DDBJ whole genome shotgun (WGS) entry which is preliminary data.</text>
</comment>
<name>A0A4Q9VWV9_9HYPH</name>
<dbReference type="AlphaFoldDB" id="A0A4Q9VWV9"/>
<reference evidence="1 2" key="1">
    <citation type="submission" date="2019-02" db="EMBL/GenBank/DDBJ databases">
        <title>Siculibacillus lacustris gen. nov., sp. nov., a new rosette-forming bacterium isolated from a freshwater crater lake (Lake St. Ana, Romania).</title>
        <authorList>
            <person name="Felfoldi T."/>
            <person name="Marton Z."/>
            <person name="Szabo A."/>
            <person name="Mentes A."/>
            <person name="Boka K."/>
            <person name="Marialigeti K."/>
            <person name="Mathe I."/>
            <person name="Koncz M."/>
            <person name="Schumann P."/>
            <person name="Toth E."/>
        </authorList>
    </citation>
    <scope>NUCLEOTIDE SEQUENCE [LARGE SCALE GENOMIC DNA]</scope>
    <source>
        <strain evidence="1 2">SA-279</strain>
    </source>
</reference>
<dbReference type="Proteomes" id="UP000292781">
    <property type="component" value="Unassembled WGS sequence"/>
</dbReference>
<dbReference type="InterPro" id="IPR041720">
    <property type="entry name" value="FbaB-like"/>
</dbReference>
<dbReference type="PIRSF" id="PIRSF038992">
    <property type="entry name" value="Aldolase_Ia"/>
    <property type="match status" value="1"/>
</dbReference>
<dbReference type="EMBL" id="SJFN01000002">
    <property type="protein sequence ID" value="TBW40850.1"/>
    <property type="molecule type" value="Genomic_DNA"/>
</dbReference>
<dbReference type="Pfam" id="PF01791">
    <property type="entry name" value="DeoC"/>
    <property type="match status" value="1"/>
</dbReference>
<dbReference type="PANTHER" id="PTHR47916:SF1">
    <property type="entry name" value="3-HYDROXY-5-PHOSPHONOOXYPENTANE-2,4-DIONE THIOLASE"/>
    <property type="match status" value="1"/>
</dbReference>
<dbReference type="SMART" id="SM01133">
    <property type="entry name" value="DeoC"/>
    <property type="match status" value="1"/>
</dbReference>
<organism evidence="1 2">
    <name type="scientific">Siculibacillus lacustris</name>
    <dbReference type="NCBI Taxonomy" id="1549641"/>
    <lineage>
        <taxon>Bacteria</taxon>
        <taxon>Pseudomonadati</taxon>
        <taxon>Pseudomonadota</taxon>
        <taxon>Alphaproteobacteria</taxon>
        <taxon>Hyphomicrobiales</taxon>
        <taxon>Ancalomicrobiaceae</taxon>
        <taxon>Siculibacillus</taxon>
    </lineage>
</organism>
<protein>
    <submittedName>
        <fullName evidence="1">Fructose-bisphosphate aldolase</fullName>
    </submittedName>
</protein>
<dbReference type="OrthoDB" id="5915071at2"/>
<dbReference type="RefSeq" id="WP_131305228.1">
    <property type="nucleotide sequence ID" value="NZ_SJFN01000002.1"/>
</dbReference>
<evidence type="ECO:0000313" key="1">
    <source>
        <dbReference type="EMBL" id="TBW40850.1"/>
    </source>
</evidence>
<accession>A0A4Q9VWV9</accession>
<dbReference type="GO" id="GO:0004332">
    <property type="term" value="F:fructose-bisphosphate aldolase activity"/>
    <property type="evidence" value="ECO:0007669"/>
    <property type="project" value="InterPro"/>
</dbReference>
<sequence length="286" mass="29819">MPQSLGKKIRLSRLLDPKSGRGFCIAFDHALQLGPCPGLETPEATLDQMAEAGVDAVILPLGSARHYGPRLAANRGPGLILRLDQTTMWREGTPLAYPDGHTRLVASVDDAVAAGAEAVITYCFFAPNDPALETAAIRDNAAVNAEARAAGMIHIVETMGARSAKAVDIHDGEFVRFHVRIGIELGADVIKTDWPGSVAALRRIVGESPVPVMLAGGPGSGSDRGTLELVHGIIGAGAAGILFGRSIFQAREPLAVMKACRAIIHAGASVDEAIDGAGFARRPEAA</sequence>
<dbReference type="PANTHER" id="PTHR47916">
    <property type="entry name" value="FRUCTOSE-BISPHOSPHATE ALDOLASE CLASS 1"/>
    <property type="match status" value="1"/>
</dbReference>
<dbReference type="InterPro" id="IPR002915">
    <property type="entry name" value="DeoC/FbaB/LacD_aldolase"/>
</dbReference>
<dbReference type="SUPFAM" id="SSF51569">
    <property type="entry name" value="Aldolase"/>
    <property type="match status" value="1"/>
</dbReference>
<dbReference type="Gene3D" id="3.20.20.70">
    <property type="entry name" value="Aldolase class I"/>
    <property type="match status" value="1"/>
</dbReference>
<gene>
    <name evidence="1" type="ORF">EYW49_01480</name>
</gene>
<proteinExistence type="predicted"/>
<evidence type="ECO:0000313" key="2">
    <source>
        <dbReference type="Proteomes" id="UP000292781"/>
    </source>
</evidence>
<dbReference type="InterPro" id="IPR013785">
    <property type="entry name" value="Aldolase_TIM"/>
</dbReference>
<dbReference type="InterPro" id="IPR050456">
    <property type="entry name" value="DeoC/FbaB_aldolase"/>
</dbReference>
<keyword evidence="2" id="KW-1185">Reference proteome</keyword>